<keyword evidence="3" id="KW-1185">Reference proteome</keyword>
<name>A0A944H7D3_DENI1</name>
<sequence>MNPWLLLLCGVLTAPLGRAETVRVDASVGPLAVSTVASGLQTPWALAFLPDGRMLVSERPGRLRIVQADGSLSEPVAGVPRVHAEGQAGLLDVALGPSFAADRMIYFAFAQPTSRGARTAVARARLDLAATPPRLDAVQVIFAQRDDPRGGHHFGARLAFDAAQNLFVTLGERYHYRDYAQQLDSHLGKIVRIRPDGSVPADNPFVGRADALPEIWSYGHRNVQGAAIHPETGALWTHEHGPQGGDEINIPKAGANHGWPEITYGREYVTGLRIGEGTERADVAPPVLQWTPSIAPSGMAFYTGDRFPAWRGNLFVGSLKFGMLVRVALDGDKVVGQERLLTEIGHRIRDVRQGPDGALYVLDETAGRILRIVPAN</sequence>
<dbReference type="Proteomes" id="UP000694660">
    <property type="component" value="Unassembled WGS sequence"/>
</dbReference>
<evidence type="ECO:0000259" key="1">
    <source>
        <dbReference type="Pfam" id="PF07995"/>
    </source>
</evidence>
<dbReference type="SUPFAM" id="SSF50952">
    <property type="entry name" value="Soluble quinoprotein glucose dehydrogenase"/>
    <property type="match status" value="1"/>
</dbReference>
<dbReference type="InterPro" id="IPR011041">
    <property type="entry name" value="Quinoprot_gluc/sorb_DH_b-prop"/>
</dbReference>
<dbReference type="Gene3D" id="2.120.10.30">
    <property type="entry name" value="TolB, C-terminal domain"/>
    <property type="match status" value="1"/>
</dbReference>
<feature type="domain" description="Glucose/Sorbosone dehydrogenase" evidence="1">
    <location>
        <begin position="40"/>
        <end position="371"/>
    </location>
</feature>
<gene>
    <name evidence="2" type="ORF">I8J34_03290</name>
</gene>
<dbReference type="PANTHER" id="PTHR19328:SF75">
    <property type="entry name" value="ALDOSE SUGAR DEHYDROGENASE YLII"/>
    <property type="match status" value="1"/>
</dbReference>
<evidence type="ECO:0000313" key="3">
    <source>
        <dbReference type="Proteomes" id="UP000694660"/>
    </source>
</evidence>
<evidence type="ECO:0000313" key="2">
    <source>
        <dbReference type="EMBL" id="MBT0960190.1"/>
    </source>
</evidence>
<organism evidence="2 3">
    <name type="scientific">Denitromonas iodatirespirans</name>
    <dbReference type="NCBI Taxonomy" id="2795389"/>
    <lineage>
        <taxon>Bacteria</taxon>
        <taxon>Pseudomonadati</taxon>
        <taxon>Pseudomonadota</taxon>
        <taxon>Betaproteobacteria</taxon>
        <taxon>Rhodocyclales</taxon>
        <taxon>Zoogloeaceae</taxon>
        <taxon>Denitromonas</taxon>
    </lineage>
</organism>
<dbReference type="Pfam" id="PF07995">
    <property type="entry name" value="GSDH"/>
    <property type="match status" value="1"/>
</dbReference>
<dbReference type="InterPro" id="IPR012938">
    <property type="entry name" value="Glc/Sorbosone_DH"/>
</dbReference>
<dbReference type="PANTHER" id="PTHR19328">
    <property type="entry name" value="HEDGEHOG-INTERACTING PROTEIN"/>
    <property type="match status" value="1"/>
</dbReference>
<comment type="caution">
    <text evidence="2">The sequence shown here is derived from an EMBL/GenBank/DDBJ whole genome shotgun (WGS) entry which is preliminary data.</text>
</comment>
<dbReference type="InterPro" id="IPR011042">
    <property type="entry name" value="6-blade_b-propeller_TolB-like"/>
</dbReference>
<dbReference type="AlphaFoldDB" id="A0A944H7D3"/>
<accession>A0A944H7D3</accession>
<reference evidence="3" key="1">
    <citation type="journal article" date="2022" name="ISME J.">
        <title>Genetic and phylogenetic analysis of dissimilatory iodate-reducing bacteria identifies potential niches across the world's oceans.</title>
        <authorList>
            <person name="Reyes-Umana V."/>
            <person name="Henning Z."/>
            <person name="Lee K."/>
            <person name="Barnum T.P."/>
            <person name="Coates J.D."/>
        </authorList>
    </citation>
    <scope>NUCLEOTIDE SEQUENCE [LARGE SCALE GENOMIC DNA]</scope>
    <source>
        <strain evidence="3">IR12</strain>
    </source>
</reference>
<protein>
    <submittedName>
        <fullName evidence="2">PQQ-dependent sugar dehydrogenase</fullName>
    </submittedName>
</protein>
<proteinExistence type="predicted"/>
<dbReference type="EMBL" id="JAEKFT010000003">
    <property type="protein sequence ID" value="MBT0960190.1"/>
    <property type="molecule type" value="Genomic_DNA"/>
</dbReference>